<accession>A0A066TVT0</accession>
<evidence type="ECO:0000256" key="1">
    <source>
        <dbReference type="SAM" id="Phobius"/>
    </source>
</evidence>
<feature type="transmembrane region" description="Helical" evidence="1">
    <location>
        <begin position="12"/>
        <end position="33"/>
    </location>
</feature>
<comment type="caution">
    <text evidence="2">The sequence shown here is derived from an EMBL/GenBank/DDBJ whole genome shotgun (WGS) entry which is preliminary data.</text>
</comment>
<feature type="transmembrane region" description="Helical" evidence="1">
    <location>
        <begin position="208"/>
        <end position="230"/>
    </location>
</feature>
<feature type="transmembrane region" description="Helical" evidence="1">
    <location>
        <begin position="242"/>
        <end position="266"/>
    </location>
</feature>
<name>A0A066TVT0_9PSEU</name>
<keyword evidence="1" id="KW-1133">Transmembrane helix</keyword>
<dbReference type="RefSeq" id="WP_051736372.1">
    <property type="nucleotide sequence ID" value="NZ_JMQI01000086.1"/>
</dbReference>
<reference evidence="2 3" key="1">
    <citation type="submission" date="2014-05" db="EMBL/GenBank/DDBJ databases">
        <title>Draft genome sequence of Amycolatopsis rifamycinica DSM 46095.</title>
        <authorList>
            <person name="Lal R."/>
            <person name="Saxena A."/>
            <person name="Kumari R."/>
            <person name="Mukherjee U."/>
            <person name="Singh P."/>
            <person name="Sangwan N."/>
            <person name="Mahato N.K."/>
        </authorList>
    </citation>
    <scope>NUCLEOTIDE SEQUENCE [LARGE SCALE GENOMIC DNA]</scope>
    <source>
        <strain evidence="2 3">DSM 46095</strain>
    </source>
</reference>
<evidence type="ECO:0000313" key="3">
    <source>
        <dbReference type="Proteomes" id="UP000027345"/>
    </source>
</evidence>
<dbReference type="STRING" id="287986.DV20_43310"/>
<dbReference type="eggNOG" id="COG1807">
    <property type="taxonomic scope" value="Bacteria"/>
</dbReference>
<keyword evidence="1" id="KW-0472">Membrane</keyword>
<sequence length="724" mass="73706">MVQHRPVSAAHRLLSLDIVLALLALAGGLRVLYLAAPEPALPTEAATVAHVYALGNLTTFADAGGAGVSPFGWLQLAAATMVSGAFGRSATATAAVRETVLVAALAVTVLSWLLARRLGLTRWASAAAVLLLAASPLALGLQRLVVVEHLAVAWALGALVLITRHRARIRHDIAAAVCLLAAVLTSPLALFFLPAAGWLLARRAPARAALVAVLLNLGLGIAFGPAAGALRPHLAAATHPSVADWAALDPVWVVLSAAALTAGLAVRTTRPLAATGVLLAATLLVPGVPDTAVLALLAPVTPLLLAGVGQAATRWRGPAGHRVPGNAAPAGVGRAVIWGLVPVPGRAGPPPAGVGRAVIRWRSLTRQRVPRRAGPPPASAGHAVTRWLYSVRHGMPGKAASGGVGRAVVRWRSLARHKAPSRTQRTPASAGHAVTRWLAPHRGSATPPTPHPAPARRARATRRRRAVPVLAAAVVVVAVAGSWSHGFPALRPAADRGGPLAAARDWLRANASGARLLVDDAAWAELANAGWPTGMLASPAACAAACPAAEWAVFGTGDTGLRQHYPALDSAFAGAGPTAVFGSGDTRVTVWRLGLPPADPAAPPEAPARAHAGEALTASARITPAPEAAAVLRDGCVDPRLIATIAALAAIQPVGVAAFPEVAGEDAAGQPRRRVLLTGGEDGVTAFYTGQRDLFRPASVVRTPGGVLVTYPLFAPPGLLVPVG</sequence>
<dbReference type="EMBL" id="JMQI01000086">
    <property type="protein sequence ID" value="KDN15989.1"/>
    <property type="molecule type" value="Genomic_DNA"/>
</dbReference>
<feature type="transmembrane region" description="Helical" evidence="1">
    <location>
        <begin position="174"/>
        <end position="196"/>
    </location>
</feature>
<gene>
    <name evidence="2" type="ORF">DV20_43310</name>
</gene>
<organism evidence="2 3">
    <name type="scientific">Amycolatopsis rifamycinica</name>
    <dbReference type="NCBI Taxonomy" id="287986"/>
    <lineage>
        <taxon>Bacteria</taxon>
        <taxon>Bacillati</taxon>
        <taxon>Actinomycetota</taxon>
        <taxon>Actinomycetes</taxon>
        <taxon>Pseudonocardiales</taxon>
        <taxon>Pseudonocardiaceae</taxon>
        <taxon>Amycolatopsis</taxon>
    </lineage>
</organism>
<feature type="transmembrane region" description="Helical" evidence="1">
    <location>
        <begin position="466"/>
        <end position="483"/>
    </location>
</feature>
<feature type="transmembrane region" description="Helical" evidence="1">
    <location>
        <begin position="120"/>
        <end position="138"/>
    </location>
</feature>
<dbReference type="Proteomes" id="UP000027345">
    <property type="component" value="Unassembled WGS sequence"/>
</dbReference>
<proteinExistence type="predicted"/>
<feature type="transmembrane region" description="Helical" evidence="1">
    <location>
        <begin position="94"/>
        <end position="113"/>
    </location>
</feature>
<dbReference type="AlphaFoldDB" id="A0A066TVT0"/>
<protein>
    <submittedName>
        <fullName evidence="2">Uncharacterized protein</fullName>
    </submittedName>
</protein>
<keyword evidence="3" id="KW-1185">Reference proteome</keyword>
<evidence type="ECO:0000313" key="2">
    <source>
        <dbReference type="EMBL" id="KDN15989.1"/>
    </source>
</evidence>
<feature type="transmembrane region" description="Helical" evidence="1">
    <location>
        <begin position="144"/>
        <end position="162"/>
    </location>
</feature>
<keyword evidence="1" id="KW-0812">Transmembrane</keyword>